<gene>
    <name evidence="1" type="ORF">V6N11_010848</name>
</gene>
<evidence type="ECO:0000313" key="1">
    <source>
        <dbReference type="EMBL" id="KAK9020836.1"/>
    </source>
</evidence>
<keyword evidence="2" id="KW-1185">Reference proteome</keyword>
<proteinExistence type="predicted"/>
<dbReference type="EMBL" id="JBBPBN010000016">
    <property type="protein sequence ID" value="KAK9020836.1"/>
    <property type="molecule type" value="Genomic_DNA"/>
</dbReference>
<evidence type="ECO:0000313" key="2">
    <source>
        <dbReference type="Proteomes" id="UP001396334"/>
    </source>
</evidence>
<name>A0ABR2S6H4_9ROSI</name>
<sequence>MLNLQYGTESIEHALRLCSKARRVWEILVPSSKLSLFDSLSFENWLLQSVKNVAGIGVGDDLWNMRFVVTCWLIWKSRCVNIFGGVEFNSEGLARHSSVAAVEFAAAHACRMTPRRPLQLPWCCPKRAFPVALIVAQLS</sequence>
<reference evidence="1 2" key="1">
    <citation type="journal article" date="2024" name="G3 (Bethesda)">
        <title>Genome assembly of Hibiscus sabdariffa L. provides insights into metabolisms of medicinal natural products.</title>
        <authorList>
            <person name="Kim T."/>
        </authorList>
    </citation>
    <scope>NUCLEOTIDE SEQUENCE [LARGE SCALE GENOMIC DNA]</scope>
    <source>
        <strain evidence="1">TK-2024</strain>
        <tissue evidence="1">Old leaves</tissue>
    </source>
</reference>
<dbReference type="Proteomes" id="UP001396334">
    <property type="component" value="Unassembled WGS sequence"/>
</dbReference>
<organism evidence="1 2">
    <name type="scientific">Hibiscus sabdariffa</name>
    <name type="common">roselle</name>
    <dbReference type="NCBI Taxonomy" id="183260"/>
    <lineage>
        <taxon>Eukaryota</taxon>
        <taxon>Viridiplantae</taxon>
        <taxon>Streptophyta</taxon>
        <taxon>Embryophyta</taxon>
        <taxon>Tracheophyta</taxon>
        <taxon>Spermatophyta</taxon>
        <taxon>Magnoliopsida</taxon>
        <taxon>eudicotyledons</taxon>
        <taxon>Gunneridae</taxon>
        <taxon>Pentapetalae</taxon>
        <taxon>rosids</taxon>
        <taxon>malvids</taxon>
        <taxon>Malvales</taxon>
        <taxon>Malvaceae</taxon>
        <taxon>Malvoideae</taxon>
        <taxon>Hibiscus</taxon>
    </lineage>
</organism>
<comment type="caution">
    <text evidence="1">The sequence shown here is derived from an EMBL/GenBank/DDBJ whole genome shotgun (WGS) entry which is preliminary data.</text>
</comment>
<protein>
    <submittedName>
        <fullName evidence="1">Uncharacterized protein</fullName>
    </submittedName>
</protein>
<accession>A0ABR2S6H4</accession>